<organism evidence="3 4">
    <name type="scientific">Massilia cellulosiltytica</name>
    <dbReference type="NCBI Taxonomy" id="2683234"/>
    <lineage>
        <taxon>Bacteria</taxon>
        <taxon>Pseudomonadati</taxon>
        <taxon>Pseudomonadota</taxon>
        <taxon>Betaproteobacteria</taxon>
        <taxon>Burkholderiales</taxon>
        <taxon>Oxalobacteraceae</taxon>
        <taxon>Telluria group</taxon>
        <taxon>Massilia</taxon>
    </lineage>
</organism>
<dbReference type="InterPro" id="IPR010559">
    <property type="entry name" value="Sig_transdc_His_kin_internal"/>
</dbReference>
<feature type="transmembrane region" description="Helical" evidence="1">
    <location>
        <begin position="73"/>
        <end position="97"/>
    </location>
</feature>
<gene>
    <name evidence="3" type="ORF">GPY61_11490</name>
</gene>
<dbReference type="Pfam" id="PF06580">
    <property type="entry name" value="His_kinase"/>
    <property type="match status" value="1"/>
</dbReference>
<dbReference type="AlphaFoldDB" id="A0A7X3FYU5"/>
<name>A0A7X3FYU5_9BURK</name>
<keyword evidence="1" id="KW-0472">Membrane</keyword>
<feature type="domain" description="Signal transduction histidine kinase internal region" evidence="2">
    <location>
        <begin position="162"/>
        <end position="241"/>
    </location>
</feature>
<feature type="transmembrane region" description="Helical" evidence="1">
    <location>
        <begin position="40"/>
        <end position="61"/>
    </location>
</feature>
<evidence type="ECO:0000256" key="1">
    <source>
        <dbReference type="SAM" id="Phobius"/>
    </source>
</evidence>
<protein>
    <submittedName>
        <fullName evidence="3">Sensor histidine kinase</fullName>
    </submittedName>
</protein>
<feature type="transmembrane region" description="Helical" evidence="1">
    <location>
        <begin position="117"/>
        <end position="139"/>
    </location>
</feature>
<keyword evidence="3" id="KW-0418">Kinase</keyword>
<evidence type="ECO:0000313" key="4">
    <source>
        <dbReference type="Proteomes" id="UP000443353"/>
    </source>
</evidence>
<dbReference type="Gene3D" id="3.30.565.10">
    <property type="entry name" value="Histidine kinase-like ATPase, C-terminal domain"/>
    <property type="match status" value="1"/>
</dbReference>
<sequence length="366" mass="39652">MQGIFASWRATALYLLAWLMLGLLLAVMLAVSGAGWGASVLFAVPLALWFAYAAGFSAYYVCRAYPLGRRRPLAIAAGVGMTAACVSALWCGMGAVWNSLLAALAPDAYVPVASGPVLASMFGLGLILYGLAAAVNYLLIETERVRHLETQRLEMKLMAQDAELRMLRAQVDPHFLFNSLNSISALTSLDPAAARAMTVQLAEFFRHTLGLRADRKVTLGQELQLVRHFVAIEQVRYGDRLRFDAAIDPAAGECLLAPMLLQPLVENAIKHGIGQMIETGLVRIEATRAGSILRIRVENDVDPDSVDGTASARGTGLGLVNVRQRLAADHGHEASAHWMRRDGRFIVELALPAVTADEPQPEPERI</sequence>
<dbReference type="PANTHER" id="PTHR34220:SF7">
    <property type="entry name" value="SENSOR HISTIDINE KINASE YPDA"/>
    <property type="match status" value="1"/>
</dbReference>
<dbReference type="Proteomes" id="UP000443353">
    <property type="component" value="Unassembled WGS sequence"/>
</dbReference>
<comment type="caution">
    <text evidence="3">The sequence shown here is derived from an EMBL/GenBank/DDBJ whole genome shotgun (WGS) entry which is preliminary data.</text>
</comment>
<evidence type="ECO:0000259" key="2">
    <source>
        <dbReference type="Pfam" id="PF06580"/>
    </source>
</evidence>
<feature type="transmembrane region" description="Helical" evidence="1">
    <location>
        <begin position="12"/>
        <end position="34"/>
    </location>
</feature>
<proteinExistence type="predicted"/>
<keyword evidence="3" id="KW-0808">Transferase</keyword>
<dbReference type="EMBL" id="WSES01000003">
    <property type="protein sequence ID" value="MVW60555.1"/>
    <property type="molecule type" value="Genomic_DNA"/>
</dbReference>
<evidence type="ECO:0000313" key="3">
    <source>
        <dbReference type="EMBL" id="MVW60555.1"/>
    </source>
</evidence>
<dbReference type="InterPro" id="IPR036890">
    <property type="entry name" value="HATPase_C_sf"/>
</dbReference>
<dbReference type="InterPro" id="IPR050640">
    <property type="entry name" value="Bact_2-comp_sensor_kinase"/>
</dbReference>
<dbReference type="RefSeq" id="WP_056128077.1">
    <property type="nucleotide sequence ID" value="NZ_WSES01000003.1"/>
</dbReference>
<keyword evidence="4" id="KW-1185">Reference proteome</keyword>
<dbReference type="GO" id="GO:0016020">
    <property type="term" value="C:membrane"/>
    <property type="evidence" value="ECO:0007669"/>
    <property type="project" value="InterPro"/>
</dbReference>
<keyword evidence="1" id="KW-0812">Transmembrane</keyword>
<dbReference type="GO" id="GO:0000155">
    <property type="term" value="F:phosphorelay sensor kinase activity"/>
    <property type="evidence" value="ECO:0007669"/>
    <property type="project" value="InterPro"/>
</dbReference>
<reference evidence="3 4" key="1">
    <citation type="submission" date="2019-12" db="EMBL/GenBank/DDBJ databases">
        <authorList>
            <person name="Li C."/>
            <person name="Zhao J."/>
        </authorList>
    </citation>
    <scope>NUCLEOTIDE SEQUENCE [LARGE SCALE GENOMIC DNA]</scope>
    <source>
        <strain evidence="3 4">NEAU-DD11</strain>
    </source>
</reference>
<keyword evidence="1" id="KW-1133">Transmembrane helix</keyword>
<accession>A0A7X3FYU5</accession>
<dbReference type="PANTHER" id="PTHR34220">
    <property type="entry name" value="SENSOR HISTIDINE KINASE YPDA"/>
    <property type="match status" value="1"/>
</dbReference>
<dbReference type="SUPFAM" id="SSF55874">
    <property type="entry name" value="ATPase domain of HSP90 chaperone/DNA topoisomerase II/histidine kinase"/>
    <property type="match status" value="1"/>
</dbReference>